<organism evidence="3 4">
    <name type="scientific">Candidatus Ruthenibacterium merdavium</name>
    <dbReference type="NCBI Taxonomy" id="2838752"/>
    <lineage>
        <taxon>Bacteria</taxon>
        <taxon>Bacillati</taxon>
        <taxon>Bacillota</taxon>
        <taxon>Clostridia</taxon>
        <taxon>Eubacteriales</taxon>
        <taxon>Oscillospiraceae</taxon>
        <taxon>Ruthenibacterium</taxon>
    </lineage>
</organism>
<evidence type="ECO:0000256" key="2">
    <source>
        <dbReference type="ARBA" id="ARBA00022679"/>
    </source>
</evidence>
<comment type="caution">
    <text evidence="3">The sequence shown here is derived from an EMBL/GenBank/DDBJ whole genome shotgun (WGS) entry which is preliminary data.</text>
</comment>
<dbReference type="EMBL" id="DWWA01000015">
    <property type="protein sequence ID" value="HJC71615.1"/>
    <property type="molecule type" value="Genomic_DNA"/>
</dbReference>
<evidence type="ECO:0000313" key="3">
    <source>
        <dbReference type="EMBL" id="HJC71615.1"/>
    </source>
</evidence>
<protein>
    <submittedName>
        <fullName evidence="3">Alpha-1,2-fucosyltransferase</fullName>
    </submittedName>
</protein>
<dbReference type="AlphaFoldDB" id="A0A9D2Q543"/>
<evidence type="ECO:0000313" key="4">
    <source>
        <dbReference type="Proteomes" id="UP000823918"/>
    </source>
</evidence>
<keyword evidence="2" id="KW-0808">Transferase</keyword>
<feature type="non-terminal residue" evidence="3">
    <location>
        <position position="297"/>
    </location>
</feature>
<dbReference type="InterPro" id="IPR002516">
    <property type="entry name" value="Glyco_trans_11"/>
</dbReference>
<dbReference type="Proteomes" id="UP000823918">
    <property type="component" value="Unassembled WGS sequence"/>
</dbReference>
<proteinExistence type="predicted"/>
<dbReference type="GO" id="GO:0008107">
    <property type="term" value="F:galactoside 2-alpha-L-fucosyltransferase activity"/>
    <property type="evidence" value="ECO:0007669"/>
    <property type="project" value="InterPro"/>
</dbReference>
<evidence type="ECO:0000256" key="1">
    <source>
        <dbReference type="ARBA" id="ARBA00022676"/>
    </source>
</evidence>
<dbReference type="Pfam" id="PF01531">
    <property type="entry name" value="Glyco_transf_11"/>
    <property type="match status" value="1"/>
</dbReference>
<dbReference type="GO" id="GO:0005975">
    <property type="term" value="P:carbohydrate metabolic process"/>
    <property type="evidence" value="ECO:0007669"/>
    <property type="project" value="InterPro"/>
</dbReference>
<keyword evidence="1" id="KW-0328">Glycosyltransferase</keyword>
<gene>
    <name evidence="3" type="ORF">H9698_02315</name>
</gene>
<reference evidence="3" key="1">
    <citation type="journal article" date="2021" name="PeerJ">
        <title>Extensive microbial diversity within the chicken gut microbiome revealed by metagenomics and culture.</title>
        <authorList>
            <person name="Gilroy R."/>
            <person name="Ravi A."/>
            <person name="Getino M."/>
            <person name="Pursley I."/>
            <person name="Horton D.L."/>
            <person name="Alikhan N.F."/>
            <person name="Baker D."/>
            <person name="Gharbi K."/>
            <person name="Hall N."/>
            <person name="Watson M."/>
            <person name="Adriaenssens E.M."/>
            <person name="Foster-Nyarko E."/>
            <person name="Jarju S."/>
            <person name="Secka A."/>
            <person name="Antonio M."/>
            <person name="Oren A."/>
            <person name="Chaudhuri R.R."/>
            <person name="La Ragione R."/>
            <person name="Hildebrand F."/>
            <person name="Pallen M.J."/>
        </authorList>
    </citation>
    <scope>NUCLEOTIDE SEQUENCE</scope>
    <source>
        <strain evidence="3">5933</strain>
    </source>
</reference>
<reference evidence="3" key="2">
    <citation type="submission" date="2021-04" db="EMBL/GenBank/DDBJ databases">
        <authorList>
            <person name="Gilroy R."/>
        </authorList>
    </citation>
    <scope>NUCLEOTIDE SEQUENCE</scope>
    <source>
        <strain evidence="3">5933</strain>
    </source>
</reference>
<name>A0A9D2Q543_9FIRM</name>
<dbReference type="GO" id="GO:0016020">
    <property type="term" value="C:membrane"/>
    <property type="evidence" value="ECO:0007669"/>
    <property type="project" value="InterPro"/>
</dbReference>
<sequence length="297" mass="34282">MRMVMIGGGLGNQISQYVFKRYIELNTGETCFFDDMPYFGIEEYAKHNGYELERVFGIQAKRVSSLLDLETRIEFINLMTVDPQTNRRTAGPVEIYQSCGLDLYLVQEGNFYSTDLLIDYCGEAYSYPVKRFCPEILSHRGGVYYYGYWFPRGWFESVEKTVRKELVFREPSDEVNRRLLKLVSQSDRSVAVHFRRGDFLQHGIEMQPELYCKAIDKVRRVVSHPVFFVFSDDIPWVKEHIFEYGFSPADEICFMGHNQGKNSNSDKHGRVLDAINAHLCQGGDKLSRVGVGGHRGV</sequence>
<accession>A0A9D2Q543</accession>